<dbReference type="AlphaFoldDB" id="A0AAD1Y3B7"/>
<organism evidence="3 4">
    <name type="scientific">Euplotes crassus</name>
    <dbReference type="NCBI Taxonomy" id="5936"/>
    <lineage>
        <taxon>Eukaryota</taxon>
        <taxon>Sar</taxon>
        <taxon>Alveolata</taxon>
        <taxon>Ciliophora</taxon>
        <taxon>Intramacronucleata</taxon>
        <taxon>Spirotrichea</taxon>
        <taxon>Hypotrichia</taxon>
        <taxon>Euplotida</taxon>
        <taxon>Euplotidae</taxon>
        <taxon>Moneuplotes</taxon>
    </lineage>
</organism>
<comment type="caution">
    <text evidence="3">The sequence shown here is derived from an EMBL/GenBank/DDBJ whole genome shotgun (WGS) entry which is preliminary data.</text>
</comment>
<evidence type="ECO:0000256" key="2">
    <source>
        <dbReference type="SAM" id="MobiDB-lite"/>
    </source>
</evidence>
<reference evidence="3" key="1">
    <citation type="submission" date="2023-07" db="EMBL/GenBank/DDBJ databases">
        <authorList>
            <consortium name="AG Swart"/>
            <person name="Singh M."/>
            <person name="Singh A."/>
            <person name="Seah K."/>
            <person name="Emmerich C."/>
        </authorList>
    </citation>
    <scope>NUCLEOTIDE SEQUENCE</scope>
    <source>
        <strain evidence="3">DP1</strain>
    </source>
</reference>
<feature type="compositionally biased region" description="Polar residues" evidence="2">
    <location>
        <begin position="669"/>
        <end position="691"/>
    </location>
</feature>
<feature type="compositionally biased region" description="Low complexity" evidence="2">
    <location>
        <begin position="539"/>
        <end position="555"/>
    </location>
</feature>
<feature type="coiled-coil region" evidence="1">
    <location>
        <begin position="204"/>
        <end position="249"/>
    </location>
</feature>
<feature type="compositionally biased region" description="Acidic residues" evidence="2">
    <location>
        <begin position="793"/>
        <end position="805"/>
    </location>
</feature>
<keyword evidence="4" id="KW-1185">Reference proteome</keyword>
<feature type="compositionally biased region" description="Basic and acidic residues" evidence="2">
    <location>
        <begin position="565"/>
        <end position="611"/>
    </location>
</feature>
<gene>
    <name evidence="3" type="ORF">ECRASSUSDP1_LOCUS23595</name>
</gene>
<feature type="region of interest" description="Disordered" evidence="2">
    <location>
        <begin position="515"/>
        <end position="691"/>
    </location>
</feature>
<feature type="compositionally biased region" description="Polar residues" evidence="2">
    <location>
        <begin position="773"/>
        <end position="784"/>
    </location>
</feature>
<accession>A0AAD1Y3B7</accession>
<sequence>MSSIYSPNFKTFDNQKDQGHRERHKFATQTHMNDLLDMARNNLDGLNSSMNRSRERDYENIPKSKLNMYKFLEYNRPPSTPSAKFRMRDNYMGSKIGSPISRAGDSINIDNINNQSYLSVEGSPAQEATYEGLPPKTPLGLASPQINNADLNHHSISIKLANQAQILQDKIELEFKGQMAASKEEMLFLQKEMTDNIKQDLKKASECADDLETLQKKFDEYKTETTGRLDLVLREIELVKAENNTLRDEVIKSSHKVDQVEKIKHQVDDSLGSLEETLKRDLRPMIDEITTQLNQLENQFKNDSRQKDTSIRTLVTSLDEHVDTFNKYKKDTQKKLTRYINSEGLDDLRVELSKDYIHKINKNAKELEVNLEDQRVQVQDIQKRLGKRIDTLEETSNQVLDQIDTLKGRDLSRSSAPKETPGMRQLEGKVKRLQDDVEDISFKVNQLDKKIDGANSLNLIRNDSQMIQETKLKSTGLRIPENSSEDEEEKVQNLTQKYQTKLEKVDSFNDLEEVQLEEDKPSLMKKDKSSNSIWGTNNRPSHSSRPSASQRSSRVSSKKSSRPSKKTEERVEPFKKSEPSLKSESKEESKKVETVQKFEMFDEEKKKKQLAEKIAPSQRPEPTQKAVSHQKTGPAQNTGFLDNLDSSFNEEDSEDESGLESSKGGVQFFGNQNKLSTNTASKAPAQQSQKEIERITNQLIEDEISKSMAKHKNITQAHELINPVRNRNVPSWRSQIEPVSQVDTKPKAFEYRGIRRQTESIQNPKNDFGDWDVTNNDQRQSDPSDFQAKQEVDSESIEDDWDYEPEEKKTKAQPAAQRNQDMYNKPQPAFNRPQPAASKPQKEAKPRNSGFDYGGLDDFDEESMDHSVESASDDYDWGSMEF</sequence>
<protein>
    <submittedName>
        <fullName evidence="3">Uncharacterized protein</fullName>
    </submittedName>
</protein>
<feature type="compositionally biased region" description="Acidic residues" evidence="2">
    <location>
        <begin position="648"/>
        <end position="658"/>
    </location>
</feature>
<feature type="compositionally biased region" description="Basic and acidic residues" evidence="2">
    <location>
        <begin position="744"/>
        <end position="758"/>
    </location>
</feature>
<proteinExistence type="predicted"/>
<feature type="coiled-coil region" evidence="1">
    <location>
        <begin position="357"/>
        <end position="450"/>
    </location>
</feature>
<feature type="region of interest" description="Disordered" evidence="2">
    <location>
        <begin position="1"/>
        <end position="22"/>
    </location>
</feature>
<dbReference type="EMBL" id="CAMPGE010024277">
    <property type="protein sequence ID" value="CAI2382127.1"/>
    <property type="molecule type" value="Genomic_DNA"/>
</dbReference>
<keyword evidence="1" id="KW-0175">Coiled coil</keyword>
<evidence type="ECO:0000256" key="1">
    <source>
        <dbReference type="SAM" id="Coils"/>
    </source>
</evidence>
<feature type="compositionally biased region" description="Polar residues" evidence="2">
    <location>
        <begin position="1"/>
        <end position="12"/>
    </location>
</feature>
<feature type="region of interest" description="Disordered" evidence="2">
    <location>
        <begin position="471"/>
        <end position="491"/>
    </location>
</feature>
<dbReference type="Proteomes" id="UP001295684">
    <property type="component" value="Unassembled WGS sequence"/>
</dbReference>
<name>A0AAD1Y3B7_EUPCR</name>
<evidence type="ECO:0000313" key="3">
    <source>
        <dbReference type="EMBL" id="CAI2382127.1"/>
    </source>
</evidence>
<feature type="region of interest" description="Disordered" evidence="2">
    <location>
        <begin position="735"/>
        <end position="882"/>
    </location>
</feature>
<feature type="compositionally biased region" description="Basic and acidic residues" evidence="2">
    <location>
        <begin position="517"/>
        <end position="529"/>
    </location>
</feature>
<feature type="compositionally biased region" description="Polar residues" evidence="2">
    <location>
        <begin position="625"/>
        <end position="640"/>
    </location>
</feature>
<evidence type="ECO:0000313" key="4">
    <source>
        <dbReference type="Proteomes" id="UP001295684"/>
    </source>
</evidence>